<reference evidence="3" key="3">
    <citation type="submission" date="2025-08" db="UniProtKB">
        <authorList>
            <consortium name="Ensembl"/>
        </authorList>
    </citation>
    <scope>IDENTIFICATION</scope>
</reference>
<dbReference type="STRING" id="9593.ENSGGOP00000046289"/>
<proteinExistence type="predicted"/>
<dbReference type="InParanoid" id="A0A2I2ZG88"/>
<sequence length="288" mass="31954">MVQPVRCKKPINYSQFGDSDSDDDFVSATVPLNKQSRTSKELKQDKPKPNLNNLQKEEIPLEEKTPEKKRMALDDKLYQRDLEVALALSVKELSTVTTNVQKSQDKRVEKHGNSRTETVSKSPHISNCSVASDYLDLDKITKKDNGGIQGKRKAASKAAVQQRKIFLEGSDGNSANDTKPDLATGEDSEDDSDFGESEDNDKDSSMRKSKVKEIKKKKKKKNLNPNVMKPLQICSPSAESKRPKWFYHSSNSSSALAGVSMKSPNQSLCCGLSRSARVKPLHPNATRG</sequence>
<evidence type="ECO:0000256" key="1">
    <source>
        <dbReference type="SAM" id="MobiDB-lite"/>
    </source>
</evidence>
<dbReference type="InterPro" id="IPR052003">
    <property type="entry name" value="HR_DNA-Binding_Protein"/>
</dbReference>
<feature type="region of interest" description="Disordered" evidence="1">
    <location>
        <begin position="142"/>
        <end position="234"/>
    </location>
</feature>
<feature type="region of interest" description="Disordered" evidence="1">
    <location>
        <begin position="1"/>
        <end position="67"/>
    </location>
</feature>
<dbReference type="GO" id="GO:0003690">
    <property type="term" value="F:double-stranded DNA binding"/>
    <property type="evidence" value="ECO:0000318"/>
    <property type="project" value="GO_Central"/>
</dbReference>
<feature type="domain" description="RAD51 interacting motif" evidence="2">
    <location>
        <begin position="249"/>
        <end position="285"/>
    </location>
</feature>
<dbReference type="Ensembl" id="ENSGGOT00000044330.1">
    <property type="protein sequence ID" value="ENSGGOP00000046289.1"/>
    <property type="gene ID" value="ENSGGOG00000027696.2"/>
</dbReference>
<keyword evidence="4" id="KW-1185">Reference proteome</keyword>
<evidence type="ECO:0000313" key="3">
    <source>
        <dbReference type="Ensembl" id="ENSGGOP00000046289.1"/>
    </source>
</evidence>
<dbReference type="InterPro" id="IPR031419">
    <property type="entry name" value="RAD51_interact"/>
</dbReference>
<dbReference type="PANTHER" id="PTHR15361:SF7">
    <property type="entry name" value="RAD51 INTERACTING MOTIF DOMAIN-CONTAINING PROTEIN"/>
    <property type="match status" value="1"/>
</dbReference>
<evidence type="ECO:0000313" key="4">
    <source>
        <dbReference type="Proteomes" id="UP000001519"/>
    </source>
</evidence>
<dbReference type="AlphaFoldDB" id="A0A2I2ZG88"/>
<dbReference type="GO" id="GO:0003697">
    <property type="term" value="F:single-stranded DNA binding"/>
    <property type="evidence" value="ECO:0000318"/>
    <property type="project" value="GO_Central"/>
</dbReference>
<organism evidence="3 4">
    <name type="scientific">Gorilla gorilla gorilla</name>
    <name type="common">Western lowland gorilla</name>
    <dbReference type="NCBI Taxonomy" id="9595"/>
    <lineage>
        <taxon>Eukaryota</taxon>
        <taxon>Metazoa</taxon>
        <taxon>Chordata</taxon>
        <taxon>Craniata</taxon>
        <taxon>Vertebrata</taxon>
        <taxon>Euteleostomi</taxon>
        <taxon>Mammalia</taxon>
        <taxon>Eutheria</taxon>
        <taxon>Euarchontoglires</taxon>
        <taxon>Primates</taxon>
        <taxon>Haplorrhini</taxon>
        <taxon>Catarrhini</taxon>
        <taxon>Hominidae</taxon>
        <taxon>Gorilla</taxon>
    </lineage>
</organism>
<dbReference type="GeneTree" id="ENSGT00940000153414"/>
<reference evidence="3" key="4">
    <citation type="submission" date="2025-09" db="UniProtKB">
        <authorList>
            <consortium name="Ensembl"/>
        </authorList>
    </citation>
    <scope>IDENTIFICATION</scope>
</reference>
<dbReference type="PANTHER" id="PTHR15361">
    <property type="entry name" value="RAD51/NUKS-INTERACTING PROTEIN"/>
    <property type="match status" value="1"/>
</dbReference>
<feature type="region of interest" description="Disordered" evidence="1">
    <location>
        <begin position="98"/>
        <end position="127"/>
    </location>
</feature>
<dbReference type="Proteomes" id="UP000001519">
    <property type="component" value="Chromosome 3"/>
</dbReference>
<evidence type="ECO:0000259" key="2">
    <source>
        <dbReference type="Pfam" id="PF15696"/>
    </source>
</evidence>
<dbReference type="EMBL" id="CABD030024355">
    <property type="status" value="NOT_ANNOTATED_CDS"/>
    <property type="molecule type" value="Genomic_DNA"/>
</dbReference>
<feature type="compositionally biased region" description="Basic residues" evidence="1">
    <location>
        <begin position="207"/>
        <end position="222"/>
    </location>
</feature>
<name>A0A2I2ZG88_GORGO</name>
<feature type="compositionally biased region" description="Basic and acidic residues" evidence="1">
    <location>
        <begin position="55"/>
        <end position="67"/>
    </location>
</feature>
<feature type="compositionally biased region" description="Acidic residues" evidence="1">
    <location>
        <begin position="184"/>
        <end position="201"/>
    </location>
</feature>
<dbReference type="GO" id="GO:0000724">
    <property type="term" value="P:double-strand break repair via homologous recombination"/>
    <property type="evidence" value="ECO:0000318"/>
    <property type="project" value="GO_Central"/>
</dbReference>
<accession>A0A2I2ZG88</accession>
<feature type="compositionally biased region" description="Basic and acidic residues" evidence="1">
    <location>
        <begin position="103"/>
        <end position="114"/>
    </location>
</feature>
<dbReference type="Pfam" id="PF15696">
    <property type="entry name" value="RAD51_interact"/>
    <property type="match status" value="1"/>
</dbReference>
<feature type="compositionally biased region" description="Polar residues" evidence="1">
    <location>
        <begin position="115"/>
        <end position="127"/>
    </location>
</feature>
<dbReference type="GO" id="GO:0036297">
    <property type="term" value="P:interstrand cross-link repair"/>
    <property type="evidence" value="ECO:0000318"/>
    <property type="project" value="GO_Central"/>
</dbReference>
<reference evidence="4" key="1">
    <citation type="submission" date="2011-05" db="EMBL/GenBank/DDBJ databases">
        <title>Insights into the evolution of the great apes provided by the gorilla genome.</title>
        <authorList>
            <person name="Scally A."/>
        </authorList>
    </citation>
    <scope>NUCLEOTIDE SEQUENCE [LARGE SCALE GENOMIC DNA]</scope>
</reference>
<reference evidence="3 4" key="2">
    <citation type="journal article" date="2012" name="Nature">
        <title>Insights into hominid evolution from the gorilla genome sequence.</title>
        <authorList>
            <person name="Scally A."/>
            <person name="Dutheil J.Y."/>
            <person name="Hillier L.W."/>
            <person name="Jordan G.E."/>
            <person name="Goodhead I."/>
            <person name="Herrero J."/>
            <person name="Hobolth A."/>
            <person name="Lappalainen T."/>
            <person name="Mailund T."/>
            <person name="Marques-Bonet T."/>
            <person name="McCarthy S."/>
            <person name="Montgomery S.H."/>
            <person name="Schwalie P.C."/>
            <person name="Tang Y.A."/>
            <person name="Ward M.C."/>
            <person name="Xue Y."/>
            <person name="Yngvadottir B."/>
            <person name="Alkan C."/>
            <person name="Andersen L.N."/>
            <person name="Ayub Q."/>
            <person name="Ball E.V."/>
            <person name="Beal K."/>
            <person name="Bradley B.J."/>
            <person name="Chen Y."/>
            <person name="Clee C.M."/>
            <person name="Fitzgerald S."/>
            <person name="Graves T.A."/>
            <person name="Gu Y."/>
            <person name="Heath P."/>
            <person name="Heger A."/>
            <person name="Karakoc E."/>
            <person name="Kolb-Kokocinski A."/>
            <person name="Laird G.K."/>
            <person name="Lunter G."/>
            <person name="Meader S."/>
            <person name="Mort M."/>
            <person name="Mullikin J.C."/>
            <person name="Munch K."/>
            <person name="O'Connor T.D."/>
            <person name="Phillips A.D."/>
            <person name="Prado-Martinez J."/>
            <person name="Rogers A.S."/>
            <person name="Sajjadian S."/>
            <person name="Schmidt D."/>
            <person name="Shaw K."/>
            <person name="Simpson J.T."/>
            <person name="Stenson P.D."/>
            <person name="Turner D.J."/>
            <person name="Vigilant L."/>
            <person name="Vilella A.J."/>
            <person name="Whitener W."/>
            <person name="Zhu B."/>
            <person name="Cooper D.N."/>
            <person name="de Jong P."/>
            <person name="Dermitzakis E.T."/>
            <person name="Eichler E.E."/>
            <person name="Flicek P."/>
            <person name="Goldman N."/>
            <person name="Mundy N.I."/>
            <person name="Ning Z."/>
            <person name="Odom D.T."/>
            <person name="Ponting C.P."/>
            <person name="Quail M.A."/>
            <person name="Ryder O.A."/>
            <person name="Searle S.M."/>
            <person name="Warren W.C."/>
            <person name="Wilson R.K."/>
            <person name="Schierup M.H."/>
            <person name="Rogers J."/>
            <person name="Tyler-Smith C."/>
            <person name="Durbin R."/>
        </authorList>
    </citation>
    <scope>NUCLEOTIDE SEQUENCE [LARGE SCALE GENOMIC DNA]</scope>
</reference>
<protein>
    <recommendedName>
        <fullName evidence="2">RAD51 interacting motif domain-containing protein</fullName>
    </recommendedName>
</protein>
<feature type="compositionally biased region" description="Basic and acidic residues" evidence="1">
    <location>
        <begin position="38"/>
        <end position="48"/>
    </location>
</feature>
<dbReference type="OMA" id="CHRNKKV"/>